<evidence type="ECO:0000313" key="3">
    <source>
        <dbReference type="Proteomes" id="UP000251960"/>
    </source>
</evidence>
<dbReference type="EMBL" id="NCVQ01000007">
    <property type="protein sequence ID" value="PWZ15987.1"/>
    <property type="molecule type" value="Genomic_DNA"/>
</dbReference>
<dbReference type="AlphaFoldDB" id="A0A3L6E7F2"/>
<organism evidence="2 3">
    <name type="scientific">Zea mays</name>
    <name type="common">Maize</name>
    <dbReference type="NCBI Taxonomy" id="4577"/>
    <lineage>
        <taxon>Eukaryota</taxon>
        <taxon>Viridiplantae</taxon>
        <taxon>Streptophyta</taxon>
        <taxon>Embryophyta</taxon>
        <taxon>Tracheophyta</taxon>
        <taxon>Spermatophyta</taxon>
        <taxon>Magnoliopsida</taxon>
        <taxon>Liliopsida</taxon>
        <taxon>Poales</taxon>
        <taxon>Poaceae</taxon>
        <taxon>PACMAD clade</taxon>
        <taxon>Panicoideae</taxon>
        <taxon>Andropogonodae</taxon>
        <taxon>Andropogoneae</taxon>
        <taxon>Tripsacinae</taxon>
        <taxon>Zea</taxon>
    </lineage>
</organism>
<gene>
    <name evidence="2" type="ORF">Zm00014a_029331</name>
</gene>
<evidence type="ECO:0000256" key="1">
    <source>
        <dbReference type="SAM" id="MobiDB-lite"/>
    </source>
</evidence>
<protein>
    <submittedName>
        <fullName evidence="2">Uncharacterized protein</fullName>
    </submittedName>
</protein>
<name>A0A3L6E7F2_MAIZE</name>
<sequence length="167" mass="18064">MATPSLSHGGCSRHCPLLTQPSALAARSAIRPSQVQCRHSPQAHRHNASDQIQRLHDATASRLHARARPPRDHARARLPGFNGISSPVTARLQRNPARHCATPPAKSSGASARRHGLQASTHGQHGFQASQQGSSLRQAVEVYCLFTLTGLSLPRHMHGLMTQPLPF</sequence>
<reference evidence="2 3" key="1">
    <citation type="journal article" date="2018" name="Nat. Genet.">
        <title>Extensive intraspecific gene order and gene structural variations between Mo17 and other maize genomes.</title>
        <authorList>
            <person name="Sun S."/>
            <person name="Zhou Y."/>
            <person name="Chen J."/>
            <person name="Shi J."/>
            <person name="Zhao H."/>
            <person name="Zhao H."/>
            <person name="Song W."/>
            <person name="Zhang M."/>
            <person name="Cui Y."/>
            <person name="Dong X."/>
            <person name="Liu H."/>
            <person name="Ma X."/>
            <person name="Jiao Y."/>
            <person name="Wang B."/>
            <person name="Wei X."/>
            <person name="Stein J.C."/>
            <person name="Glaubitz J.C."/>
            <person name="Lu F."/>
            <person name="Yu G."/>
            <person name="Liang C."/>
            <person name="Fengler K."/>
            <person name="Li B."/>
            <person name="Rafalski A."/>
            <person name="Schnable P.S."/>
            <person name="Ware D.H."/>
            <person name="Buckler E.S."/>
            <person name="Lai J."/>
        </authorList>
    </citation>
    <scope>NUCLEOTIDE SEQUENCE [LARGE SCALE GENOMIC DNA]</scope>
    <source>
        <strain evidence="3">cv. Missouri 17</strain>
        <tissue evidence="2">Seedling</tissue>
    </source>
</reference>
<feature type="compositionally biased region" description="Polar residues" evidence="1">
    <location>
        <begin position="118"/>
        <end position="132"/>
    </location>
</feature>
<comment type="caution">
    <text evidence="2">The sequence shown here is derived from an EMBL/GenBank/DDBJ whole genome shotgun (WGS) entry which is preliminary data.</text>
</comment>
<dbReference type="Proteomes" id="UP000251960">
    <property type="component" value="Chromosome 6"/>
</dbReference>
<feature type="region of interest" description="Disordered" evidence="1">
    <location>
        <begin position="64"/>
        <end position="132"/>
    </location>
</feature>
<proteinExistence type="predicted"/>
<accession>A0A3L6E7F2</accession>
<evidence type="ECO:0000313" key="2">
    <source>
        <dbReference type="EMBL" id="PWZ15987.1"/>
    </source>
</evidence>
<dbReference type="ExpressionAtlas" id="A0A3L6E7F2">
    <property type="expression patterns" value="baseline"/>
</dbReference>